<dbReference type="EMBL" id="CP032869">
    <property type="protein sequence ID" value="AYL94363.1"/>
    <property type="molecule type" value="Genomic_DNA"/>
</dbReference>
<reference evidence="1 2" key="1">
    <citation type="submission" date="2018-10" db="EMBL/GenBank/DDBJ databases">
        <title>Genome sequencing of Mucilaginibacter sp. HYN0043.</title>
        <authorList>
            <person name="Kim M."/>
            <person name="Yi H."/>
        </authorList>
    </citation>
    <scope>NUCLEOTIDE SEQUENCE [LARGE SCALE GENOMIC DNA]</scope>
    <source>
        <strain evidence="1 2">HYN0043</strain>
    </source>
</reference>
<dbReference type="KEGG" id="muh:HYN43_003200"/>
<keyword evidence="2" id="KW-1185">Reference proteome</keyword>
<name>A0A494VSM8_9SPHI</name>
<evidence type="ECO:0000313" key="2">
    <source>
        <dbReference type="Proteomes" id="UP000270046"/>
    </source>
</evidence>
<dbReference type="Proteomes" id="UP000270046">
    <property type="component" value="Chromosome"/>
</dbReference>
<gene>
    <name evidence="1" type="ORF">HYN43_003200</name>
</gene>
<evidence type="ECO:0000313" key="1">
    <source>
        <dbReference type="EMBL" id="AYL94363.1"/>
    </source>
</evidence>
<organism evidence="1 2">
    <name type="scientific">Mucilaginibacter celer</name>
    <dbReference type="NCBI Taxonomy" id="2305508"/>
    <lineage>
        <taxon>Bacteria</taxon>
        <taxon>Pseudomonadati</taxon>
        <taxon>Bacteroidota</taxon>
        <taxon>Sphingobacteriia</taxon>
        <taxon>Sphingobacteriales</taxon>
        <taxon>Sphingobacteriaceae</taxon>
        <taxon>Mucilaginibacter</taxon>
    </lineage>
</organism>
<proteinExistence type="predicted"/>
<dbReference type="OrthoDB" id="746557at2"/>
<protein>
    <submittedName>
        <fullName evidence="1">Uncharacterized protein</fullName>
    </submittedName>
</protein>
<sequence>MLKSELHILDQQVSEIINNDKLAAGETSTDHLSGQVKTVQGTCSQLKKQWIQELYSPAKDDVISRYVQYHQSGITRLSDQLSEALAVHQNPAGPHPYDELFGALLTGLEDLLLFLQTGCYRFFDQDFRVTLFNSRRRCDEIAGLEKKLRLHPVAVNESALRTAIADSVADKLEEARYAGISYRDLDQTITILRIAERHIYAAEKPAAQNLQDTLYRGNLNTLHFFNWYRDNFFKKITGPVSKKEKERVVLAELERISGLFVAQRKVFEPDLPSIDQQVLPFLKSQMGHSSKAAVPGQSNGNSRLPLDLSVPQFAVFIRVLYKCGCFPVNNVAKIIRFFTGHFTTKKQSNISVKSFARAFYGLDQSAAAVVRDILQRMINYINKTYFH</sequence>
<dbReference type="AlphaFoldDB" id="A0A494VSM8"/>
<dbReference type="RefSeq" id="WP_119408082.1">
    <property type="nucleotide sequence ID" value="NZ_CP032869.1"/>
</dbReference>
<accession>A0A494VSM8</accession>